<evidence type="ECO:0000259" key="1">
    <source>
        <dbReference type="Pfam" id="PF07853"/>
    </source>
</evidence>
<name>A0A7C2B7R1_THERO</name>
<dbReference type="InterPro" id="IPR027783">
    <property type="entry name" value="Bacterial_PH-related"/>
</dbReference>
<evidence type="ECO:0000313" key="3">
    <source>
        <dbReference type="EMBL" id="HEF65801.1"/>
    </source>
</evidence>
<gene>
    <name evidence="3" type="ORF">ENP47_09420</name>
</gene>
<dbReference type="Pfam" id="PF07853">
    <property type="entry name" value="DUF1648"/>
    <property type="match status" value="1"/>
</dbReference>
<dbReference type="EMBL" id="DSJL01000011">
    <property type="protein sequence ID" value="HEF65801.1"/>
    <property type="molecule type" value="Genomic_DNA"/>
</dbReference>
<reference evidence="3" key="1">
    <citation type="journal article" date="2020" name="mSystems">
        <title>Genome- and Community-Level Interaction Insights into Carbon Utilization and Element Cycling Functions of Hydrothermarchaeota in Hydrothermal Sediment.</title>
        <authorList>
            <person name="Zhou Z."/>
            <person name="Liu Y."/>
            <person name="Xu W."/>
            <person name="Pan J."/>
            <person name="Luo Z.H."/>
            <person name="Li M."/>
        </authorList>
    </citation>
    <scope>NUCLEOTIDE SEQUENCE [LARGE SCALE GENOMIC DNA]</scope>
    <source>
        <strain evidence="3">SpSt-222</strain>
    </source>
</reference>
<feature type="domain" description="DUF1648" evidence="1">
    <location>
        <begin position="251"/>
        <end position="296"/>
    </location>
</feature>
<organism evidence="3">
    <name type="scientific">Thermomicrobium roseum</name>
    <dbReference type="NCBI Taxonomy" id="500"/>
    <lineage>
        <taxon>Bacteria</taxon>
        <taxon>Pseudomonadati</taxon>
        <taxon>Thermomicrobiota</taxon>
        <taxon>Thermomicrobia</taxon>
        <taxon>Thermomicrobiales</taxon>
        <taxon>Thermomicrobiaceae</taxon>
        <taxon>Thermomicrobium</taxon>
    </lineage>
</organism>
<accession>A0A7C2B7R1</accession>
<feature type="domain" description="Bacterial Pleckstrin homology" evidence="2">
    <location>
        <begin position="87"/>
        <end position="181"/>
    </location>
</feature>
<sequence>MIRKEASSMRAPSSIRYRARAAPSAGGLIGLGLFGVLAATAVLAVLGLLGVTRSTLSLPILWVVFLVSGVGTVGMGYLLVGYFSLGYDVTDRSIRIRWGGRIDEVPLDRLTYAGPAAPLLGGAMQRWQPFWPGYYVGWLRSPFGRVRVAATQPISRQLLLSTGTEHWAISPAQPVIFLEQVAAARRQREVGTAEVTIAGREQLAEAGWTAAFPTVGDAREPRPAQDFASALRPVFLRDPVALGLVALSLGLLVGLVVFLVLRSVHLPETLVLHWNAAGLPDRIGTRRDLWLLPIVAAIVTIANLALAFLAEPLERFAARLLLAGTVVVLALTWIALLTITL</sequence>
<dbReference type="AlphaFoldDB" id="A0A7C2B7R1"/>
<proteinExistence type="predicted"/>
<dbReference type="Pfam" id="PF10882">
    <property type="entry name" value="bPH_5"/>
    <property type="match status" value="1"/>
</dbReference>
<comment type="caution">
    <text evidence="3">The sequence shown here is derived from an EMBL/GenBank/DDBJ whole genome shotgun (WGS) entry which is preliminary data.</text>
</comment>
<evidence type="ECO:0000259" key="2">
    <source>
        <dbReference type="Pfam" id="PF10882"/>
    </source>
</evidence>
<protein>
    <submittedName>
        <fullName evidence="3">DUF1648 domain-containing protein</fullName>
    </submittedName>
</protein>
<dbReference type="InterPro" id="IPR012867">
    <property type="entry name" value="DUF1648"/>
</dbReference>